<dbReference type="GO" id="GO:0005615">
    <property type="term" value="C:extracellular space"/>
    <property type="evidence" value="ECO:0007669"/>
    <property type="project" value="TreeGrafter"/>
</dbReference>
<dbReference type="InterPro" id="IPR050373">
    <property type="entry name" value="Fibrinogen_C-term_domain"/>
</dbReference>
<dbReference type="CDD" id="cd00087">
    <property type="entry name" value="FReD"/>
    <property type="match status" value="1"/>
</dbReference>
<reference evidence="5" key="1">
    <citation type="submission" date="2021-10" db="EMBL/GenBank/DDBJ databases">
        <title>Tropical sea cucumber genome reveals ecological adaptation and Cuvierian tubules defense mechanism.</title>
        <authorList>
            <person name="Chen T."/>
        </authorList>
    </citation>
    <scope>NUCLEOTIDE SEQUENCE</scope>
    <source>
        <strain evidence="5">Nanhai2018</strain>
        <tissue evidence="5">Muscle</tissue>
    </source>
</reference>
<feature type="chain" id="PRO_5040248768" evidence="2">
    <location>
        <begin position="26"/>
        <end position="555"/>
    </location>
</feature>
<dbReference type="CDD" id="cd19941">
    <property type="entry name" value="TIL"/>
    <property type="match status" value="1"/>
</dbReference>
<dbReference type="InterPro" id="IPR000742">
    <property type="entry name" value="EGF"/>
</dbReference>
<dbReference type="SMART" id="SM00181">
    <property type="entry name" value="EGF"/>
    <property type="match status" value="2"/>
</dbReference>
<keyword evidence="1" id="KW-0245">EGF-like domain</keyword>
<dbReference type="CDD" id="cd00053">
    <property type="entry name" value="EGF"/>
    <property type="match status" value="1"/>
</dbReference>
<dbReference type="Pfam" id="PF00147">
    <property type="entry name" value="Fibrinogen_C"/>
    <property type="match status" value="2"/>
</dbReference>
<dbReference type="PROSITE" id="PS51406">
    <property type="entry name" value="FIBRINOGEN_C_2"/>
    <property type="match status" value="2"/>
</dbReference>
<feature type="signal peptide" evidence="2">
    <location>
        <begin position="1"/>
        <end position="25"/>
    </location>
</feature>
<evidence type="ECO:0000313" key="6">
    <source>
        <dbReference type="Proteomes" id="UP001152320"/>
    </source>
</evidence>
<dbReference type="AlphaFoldDB" id="A0A9Q1H5W3"/>
<dbReference type="Pfam" id="PF12714">
    <property type="entry name" value="TILa"/>
    <property type="match status" value="1"/>
</dbReference>
<feature type="domain" description="Fibrinogen C-terminal" evidence="4">
    <location>
        <begin position="310"/>
        <end position="555"/>
    </location>
</feature>
<dbReference type="InterPro" id="IPR036056">
    <property type="entry name" value="Fibrinogen-like_C"/>
</dbReference>
<dbReference type="InterPro" id="IPR002181">
    <property type="entry name" value="Fibrinogen_a/b/g_C_dom"/>
</dbReference>
<evidence type="ECO:0000313" key="5">
    <source>
        <dbReference type="EMBL" id="KAJ8033600.1"/>
    </source>
</evidence>
<evidence type="ECO:0000256" key="1">
    <source>
        <dbReference type="PROSITE-ProRule" id="PRU00076"/>
    </source>
</evidence>
<comment type="caution">
    <text evidence="5">The sequence shown here is derived from an EMBL/GenBank/DDBJ whole genome shotgun (WGS) entry which is preliminary data.</text>
</comment>
<feature type="domain" description="Fibrinogen C-terminal" evidence="4">
    <location>
        <begin position="46"/>
        <end position="184"/>
    </location>
</feature>
<dbReference type="Gene3D" id="2.10.25.10">
    <property type="entry name" value="Laminin"/>
    <property type="match status" value="2"/>
</dbReference>
<dbReference type="PANTHER" id="PTHR19143">
    <property type="entry name" value="FIBRINOGEN/TENASCIN/ANGIOPOEITIN"/>
    <property type="match status" value="1"/>
</dbReference>
<evidence type="ECO:0000259" key="3">
    <source>
        <dbReference type="PROSITE" id="PS50026"/>
    </source>
</evidence>
<evidence type="ECO:0000259" key="4">
    <source>
        <dbReference type="PROSITE" id="PS51406"/>
    </source>
</evidence>
<comment type="caution">
    <text evidence="1">Lacks conserved residue(s) required for the propagation of feature annotation.</text>
</comment>
<keyword evidence="6" id="KW-1185">Reference proteome</keyword>
<dbReference type="SUPFAM" id="SSF57567">
    <property type="entry name" value="Serine protease inhibitors"/>
    <property type="match status" value="1"/>
</dbReference>
<proteinExistence type="predicted"/>
<dbReference type="InterPro" id="IPR025615">
    <property type="entry name" value="TILa_dom"/>
</dbReference>
<dbReference type="Proteomes" id="UP001152320">
    <property type="component" value="Chromosome 11"/>
</dbReference>
<dbReference type="InterPro" id="IPR036084">
    <property type="entry name" value="Ser_inhib-like_sf"/>
</dbReference>
<dbReference type="SUPFAM" id="SSF56496">
    <property type="entry name" value="Fibrinogen C-terminal domain-like"/>
    <property type="match status" value="2"/>
</dbReference>
<dbReference type="EMBL" id="JAIZAY010000011">
    <property type="protein sequence ID" value="KAJ8033600.1"/>
    <property type="molecule type" value="Genomic_DNA"/>
</dbReference>
<dbReference type="NCBIfam" id="NF040941">
    <property type="entry name" value="GGGWT_bact"/>
    <property type="match status" value="2"/>
</dbReference>
<dbReference type="Gene3D" id="3.90.215.10">
    <property type="entry name" value="Gamma Fibrinogen, chain A, domain 1"/>
    <property type="match status" value="2"/>
</dbReference>
<gene>
    <name evidence="5" type="ORF">HOLleu_23897</name>
</gene>
<protein>
    <submittedName>
        <fullName evidence="5">Ficolin-1</fullName>
    </submittedName>
</protein>
<evidence type="ECO:0000256" key="2">
    <source>
        <dbReference type="SAM" id="SignalP"/>
    </source>
</evidence>
<dbReference type="PROSITE" id="PS50026">
    <property type="entry name" value="EGF_3"/>
    <property type="match status" value="1"/>
</dbReference>
<name>A0A9Q1H5W3_HOLLE</name>
<feature type="domain" description="EGF-like" evidence="3">
    <location>
        <begin position="274"/>
        <end position="313"/>
    </location>
</feature>
<keyword evidence="2" id="KW-0732">Signal</keyword>
<dbReference type="SMART" id="SM00186">
    <property type="entry name" value="FBG"/>
    <property type="match status" value="2"/>
</dbReference>
<organism evidence="5 6">
    <name type="scientific">Holothuria leucospilota</name>
    <name type="common">Black long sea cucumber</name>
    <name type="synonym">Mertensiothuria leucospilota</name>
    <dbReference type="NCBI Taxonomy" id="206669"/>
    <lineage>
        <taxon>Eukaryota</taxon>
        <taxon>Metazoa</taxon>
        <taxon>Echinodermata</taxon>
        <taxon>Eleutherozoa</taxon>
        <taxon>Echinozoa</taxon>
        <taxon>Holothuroidea</taxon>
        <taxon>Aspidochirotacea</taxon>
        <taxon>Aspidochirotida</taxon>
        <taxon>Holothuriidae</taxon>
        <taxon>Holothuria</taxon>
    </lineage>
</organism>
<dbReference type="PROSITE" id="PS01186">
    <property type="entry name" value="EGF_2"/>
    <property type="match status" value="1"/>
</dbReference>
<sequence>MKPIYLRFMKILIILLSLWLSISKGQTNHNSNDATRGTVGSSYFFYQHSEYPRDCHEVYAQCSATNSSGVYLIKPDGYPNAFEVFCDNSIDGGGWTVFQRRVDGSIYFNRTWKEYKNGFGFQSNEFWLGLEKLSFLTNQKKYEVRINMENTAGLAFHVQYNVFRISDEYGDFRIIAVGEYSGTADNYIVFCPTNMEYGNCTCQATCEDPENVMECQTSCTEEETCICREGFLKKGEDCVPPSSCSCYMEEEGVIPNEQSRVNFDCTSRCQCQANVLTCDNTYACSSDATCEERDGVNQCYCNDGYTGDGQTCEVVATDCADIYNAGITDSGVYTIKPTDWTGSPFEVYCNMTDGGGWTVFQRRVNGSEDFYLGWNSYRDGFGSPNHELWLGNDKISNMTNHRNYQLRIDMVDRNGSPYYAKYDLFRISDENDNYKLVGLGSYTGNAGYDSMNWHRNRPFSTRDTDNDGWNDYHCAERNRGGWWYGQGYTYTGSYCKTSEGYCDYWPLGSNSCGWCAYSNLNGDYDSQTRGTNIHWSGLSGYDCNIVYTEMKIKPV</sequence>
<dbReference type="InterPro" id="IPR014716">
    <property type="entry name" value="Fibrinogen_a/b/g_C_1"/>
</dbReference>
<accession>A0A9Q1H5W3</accession>